<protein>
    <recommendedName>
        <fullName evidence="2">Methyltransferase type 11 domain-containing protein</fullName>
    </recommendedName>
</protein>
<organism evidence="3 4">
    <name type="scientific">Candidatus Ryanbacteria bacterium RIFCSPLOWO2_02_FULL_47_14</name>
    <dbReference type="NCBI Taxonomy" id="1802129"/>
    <lineage>
        <taxon>Bacteria</taxon>
        <taxon>Candidatus Ryaniibacteriota</taxon>
    </lineage>
</organism>
<sequence>MDTQYQIKRLRIEKNYWWHTGRRDCIVRLLSHIPRSSTVLDIGTGGGYLLSDLQAVGFRSLFGIDFDPLCVEHARQQGLSQVMLGDARGTKYTDGKFDVVIASDILEHIENESDALTEWNRILKPGGTLIVFVPGHLYLWGENDMLAHHVRRYKNRAHLSRVLQKNGFHVERCSWWNIFLFLPIATIILLIKLKDRIFHRGKHEPGDHIYELPRLLNRFLKRVLVLENKILAKGFDSPVGVSLFAVARKKP</sequence>
<keyword evidence="1" id="KW-0472">Membrane</keyword>
<dbReference type="Proteomes" id="UP000177954">
    <property type="component" value="Unassembled WGS sequence"/>
</dbReference>
<dbReference type="Pfam" id="PF08241">
    <property type="entry name" value="Methyltransf_11"/>
    <property type="match status" value="1"/>
</dbReference>
<keyword evidence="1" id="KW-1133">Transmembrane helix</keyword>
<dbReference type="GO" id="GO:0008757">
    <property type="term" value="F:S-adenosylmethionine-dependent methyltransferase activity"/>
    <property type="evidence" value="ECO:0007669"/>
    <property type="project" value="InterPro"/>
</dbReference>
<dbReference type="PANTHER" id="PTHR43861">
    <property type="entry name" value="TRANS-ACONITATE 2-METHYLTRANSFERASE-RELATED"/>
    <property type="match status" value="1"/>
</dbReference>
<dbReference type="SUPFAM" id="SSF53335">
    <property type="entry name" value="S-adenosyl-L-methionine-dependent methyltransferases"/>
    <property type="match status" value="1"/>
</dbReference>
<evidence type="ECO:0000313" key="3">
    <source>
        <dbReference type="EMBL" id="OGZ55627.1"/>
    </source>
</evidence>
<name>A0A1G2GZJ8_9BACT</name>
<dbReference type="InterPro" id="IPR013216">
    <property type="entry name" value="Methyltransf_11"/>
</dbReference>
<dbReference type="InterPro" id="IPR029063">
    <property type="entry name" value="SAM-dependent_MTases_sf"/>
</dbReference>
<evidence type="ECO:0000259" key="2">
    <source>
        <dbReference type="Pfam" id="PF08241"/>
    </source>
</evidence>
<dbReference type="CDD" id="cd02440">
    <property type="entry name" value="AdoMet_MTases"/>
    <property type="match status" value="1"/>
</dbReference>
<feature type="domain" description="Methyltransferase type 11" evidence="2">
    <location>
        <begin position="40"/>
        <end position="131"/>
    </location>
</feature>
<evidence type="ECO:0000313" key="4">
    <source>
        <dbReference type="Proteomes" id="UP000177954"/>
    </source>
</evidence>
<comment type="caution">
    <text evidence="3">The sequence shown here is derived from an EMBL/GenBank/DDBJ whole genome shotgun (WGS) entry which is preliminary data.</text>
</comment>
<feature type="transmembrane region" description="Helical" evidence="1">
    <location>
        <begin position="174"/>
        <end position="193"/>
    </location>
</feature>
<dbReference type="AlphaFoldDB" id="A0A1G2GZJ8"/>
<dbReference type="STRING" id="1802129.A3J04_00700"/>
<accession>A0A1G2GZJ8</accession>
<reference evidence="3 4" key="1">
    <citation type="journal article" date="2016" name="Nat. Commun.">
        <title>Thousands of microbial genomes shed light on interconnected biogeochemical processes in an aquifer system.</title>
        <authorList>
            <person name="Anantharaman K."/>
            <person name="Brown C.T."/>
            <person name="Hug L.A."/>
            <person name="Sharon I."/>
            <person name="Castelle C.J."/>
            <person name="Probst A.J."/>
            <person name="Thomas B.C."/>
            <person name="Singh A."/>
            <person name="Wilkins M.J."/>
            <person name="Karaoz U."/>
            <person name="Brodie E.L."/>
            <person name="Williams K.H."/>
            <person name="Hubbard S.S."/>
            <person name="Banfield J.F."/>
        </authorList>
    </citation>
    <scope>NUCLEOTIDE SEQUENCE [LARGE SCALE GENOMIC DNA]</scope>
</reference>
<gene>
    <name evidence="3" type="ORF">A3J04_00700</name>
</gene>
<dbReference type="Gene3D" id="3.40.50.150">
    <property type="entry name" value="Vaccinia Virus protein VP39"/>
    <property type="match status" value="1"/>
</dbReference>
<evidence type="ECO:0000256" key="1">
    <source>
        <dbReference type="SAM" id="Phobius"/>
    </source>
</evidence>
<keyword evidence="1" id="KW-0812">Transmembrane</keyword>
<proteinExistence type="predicted"/>
<dbReference type="EMBL" id="MHNZ01000030">
    <property type="protein sequence ID" value="OGZ55627.1"/>
    <property type="molecule type" value="Genomic_DNA"/>
</dbReference>